<name>A0A931EW95_9ACTN</name>
<dbReference type="SUPFAM" id="SSF55920">
    <property type="entry name" value="Creatinase/aminopeptidase"/>
    <property type="match status" value="1"/>
</dbReference>
<keyword evidence="3" id="KW-1185">Reference proteome</keyword>
<proteinExistence type="predicted"/>
<feature type="domain" description="Peptidase M24" evidence="1">
    <location>
        <begin position="164"/>
        <end position="373"/>
    </location>
</feature>
<reference evidence="2" key="1">
    <citation type="submission" date="2020-11" db="EMBL/GenBank/DDBJ databases">
        <title>Whole-genome analyses of Nonomuraea sp. K274.</title>
        <authorList>
            <person name="Veyisoglu A."/>
        </authorList>
    </citation>
    <scope>NUCLEOTIDE SEQUENCE</scope>
    <source>
        <strain evidence="2">K274</strain>
    </source>
</reference>
<dbReference type="PANTHER" id="PTHR46112">
    <property type="entry name" value="AMINOPEPTIDASE"/>
    <property type="match status" value="1"/>
</dbReference>
<evidence type="ECO:0000313" key="3">
    <source>
        <dbReference type="Proteomes" id="UP000605361"/>
    </source>
</evidence>
<evidence type="ECO:0000313" key="2">
    <source>
        <dbReference type="EMBL" id="MBF8184237.1"/>
    </source>
</evidence>
<dbReference type="Gene3D" id="3.90.230.10">
    <property type="entry name" value="Creatinase/methionine aminopeptidase superfamily"/>
    <property type="match status" value="1"/>
</dbReference>
<dbReference type="AlphaFoldDB" id="A0A931EW95"/>
<dbReference type="RefSeq" id="WP_195893227.1">
    <property type="nucleotide sequence ID" value="NZ_JADOGI010000001.1"/>
</dbReference>
<dbReference type="InterPro" id="IPR050659">
    <property type="entry name" value="Peptidase_M24B"/>
</dbReference>
<dbReference type="InterPro" id="IPR036005">
    <property type="entry name" value="Creatinase/aminopeptidase-like"/>
</dbReference>
<dbReference type="PANTHER" id="PTHR46112:SF3">
    <property type="entry name" value="AMINOPEPTIDASE YPDF"/>
    <property type="match status" value="1"/>
</dbReference>
<gene>
    <name evidence="2" type="ORF">ITP53_00430</name>
</gene>
<evidence type="ECO:0000259" key="1">
    <source>
        <dbReference type="Pfam" id="PF00557"/>
    </source>
</evidence>
<dbReference type="CDD" id="cd01066">
    <property type="entry name" value="APP_MetAP"/>
    <property type="match status" value="1"/>
</dbReference>
<dbReference type="Proteomes" id="UP000605361">
    <property type="component" value="Unassembled WGS sequence"/>
</dbReference>
<dbReference type="EMBL" id="JADOGI010000001">
    <property type="protein sequence ID" value="MBF8184237.1"/>
    <property type="molecule type" value="Genomic_DNA"/>
</dbReference>
<sequence>MSTFPRETPPAPFSIGELRSRRALMRAAATAHGAEVVLAYGANRTGSAIPWLTTWPVTREALFVLPPDGAGQLLVGFHNHVPDARRTVLDAGLGDAVGPIGDDPAHAAVRALRRLGPARPVGLVGPVPARIRDAVGEWASAVVVLDEHYTRLRMVKSDEELRWLEHAAALTDLAAEALLDAAGQGADEREMVAAAEHAYRTKGGTHHICYVTTTSMSAPDRCVPAQWPSERRTRPGAVVIFELSAGWGPDHPAQLLRTATVGAEPTALYRRLHEIAETVRDEVMGRLRAGVLPAELPASLRHVRAEGMTTVDDLIHGLGGGYLPPVLSGRDLTPRGLHAEPLRAGTTLVVQPNICTPDFRAGVQTGEMVVVTDTGCRSLHRFPPGLLTLPFAPSTARDRTAAQER</sequence>
<protein>
    <submittedName>
        <fullName evidence="2">M24 family metallopeptidase</fullName>
    </submittedName>
</protein>
<dbReference type="InterPro" id="IPR000994">
    <property type="entry name" value="Pept_M24"/>
</dbReference>
<accession>A0A931EW95</accession>
<organism evidence="2 3">
    <name type="scientific">Nonomuraea cypriaca</name>
    <dbReference type="NCBI Taxonomy" id="1187855"/>
    <lineage>
        <taxon>Bacteria</taxon>
        <taxon>Bacillati</taxon>
        <taxon>Actinomycetota</taxon>
        <taxon>Actinomycetes</taxon>
        <taxon>Streptosporangiales</taxon>
        <taxon>Streptosporangiaceae</taxon>
        <taxon>Nonomuraea</taxon>
    </lineage>
</organism>
<dbReference type="Pfam" id="PF00557">
    <property type="entry name" value="Peptidase_M24"/>
    <property type="match status" value="1"/>
</dbReference>
<comment type="caution">
    <text evidence="2">The sequence shown here is derived from an EMBL/GenBank/DDBJ whole genome shotgun (WGS) entry which is preliminary data.</text>
</comment>